<dbReference type="NCBIfam" id="NF041874">
    <property type="entry name" value="EPS_EpsC"/>
    <property type="match status" value="1"/>
</dbReference>
<name>A0A9D1LTJ3_9FIRM</name>
<sequence>MLFESLRYDIKAVLDRDPAARSGAEVFFLYPGVAAVMWHRAAHFFYRHNHKFIARWISQCVRFWTGIEIHPGAQIGKGLFIDHGMGVVIGETAVIGDDCTIYQGVTLGGTGKEKGKRHPTLGNRVMVGSGAKVLGPFTVGDDSKIAAGAVVLSEVPPDSTCVGVPARIVKREGVRVCEDLDQVKIPDPVSLQLCTLSVHIAGLEKKIRQMEEQLKAHTEGDETHENL</sequence>
<comment type="similarity">
    <text evidence="3 13">Belongs to the transferase hexapeptide repeat family.</text>
</comment>
<dbReference type="Gene3D" id="1.10.3130.10">
    <property type="entry name" value="serine acetyltransferase, domain 1"/>
    <property type="match status" value="1"/>
</dbReference>
<evidence type="ECO:0000256" key="6">
    <source>
        <dbReference type="ARBA" id="ARBA00022490"/>
    </source>
</evidence>
<comment type="caution">
    <text evidence="14">The sequence shown here is derived from an EMBL/GenBank/DDBJ whole genome shotgun (WGS) entry which is preliminary data.</text>
</comment>
<comment type="pathway">
    <text evidence="2">Amino-acid biosynthesis; L-cysteine biosynthesis; L-cysteine from L-serine: step 1/2.</text>
</comment>
<dbReference type="InterPro" id="IPR011004">
    <property type="entry name" value="Trimer_LpxA-like_sf"/>
</dbReference>
<dbReference type="GO" id="GO:0009001">
    <property type="term" value="F:serine O-acetyltransferase activity"/>
    <property type="evidence" value="ECO:0007669"/>
    <property type="project" value="UniProtKB-EC"/>
</dbReference>
<comment type="subcellular location">
    <subcellularLocation>
        <location evidence="1">Cytoplasm</location>
    </subcellularLocation>
</comment>
<evidence type="ECO:0000256" key="2">
    <source>
        <dbReference type="ARBA" id="ARBA00004876"/>
    </source>
</evidence>
<keyword evidence="9" id="KW-0677">Repeat</keyword>
<evidence type="ECO:0000256" key="10">
    <source>
        <dbReference type="ARBA" id="ARBA00023192"/>
    </source>
</evidence>
<organism evidence="14 15">
    <name type="scientific">Candidatus Avimonoglobus intestinipullorum</name>
    <dbReference type="NCBI Taxonomy" id="2840699"/>
    <lineage>
        <taxon>Bacteria</taxon>
        <taxon>Bacillati</taxon>
        <taxon>Bacillota</taxon>
        <taxon>Clostridia</taxon>
        <taxon>Eubacteriales</taxon>
        <taxon>Candidatus Avimonoglobus</taxon>
    </lineage>
</organism>
<dbReference type="GO" id="GO:0006535">
    <property type="term" value="P:cysteine biosynthetic process from serine"/>
    <property type="evidence" value="ECO:0007669"/>
    <property type="project" value="InterPro"/>
</dbReference>
<dbReference type="InterPro" id="IPR005881">
    <property type="entry name" value="Ser_O-AcTrfase"/>
</dbReference>
<reference evidence="14" key="1">
    <citation type="submission" date="2020-10" db="EMBL/GenBank/DDBJ databases">
        <authorList>
            <person name="Gilroy R."/>
        </authorList>
    </citation>
    <scope>NUCLEOTIDE SEQUENCE</scope>
    <source>
        <strain evidence="14">ChiSjej4B22-9803</strain>
    </source>
</reference>
<evidence type="ECO:0000256" key="3">
    <source>
        <dbReference type="ARBA" id="ARBA00007274"/>
    </source>
</evidence>
<dbReference type="InterPro" id="IPR042122">
    <property type="entry name" value="Ser_AcTrfase_N_sf"/>
</dbReference>
<evidence type="ECO:0000256" key="4">
    <source>
        <dbReference type="ARBA" id="ARBA00013266"/>
    </source>
</evidence>
<comment type="catalytic activity">
    <reaction evidence="12 13">
        <text>L-serine + acetyl-CoA = O-acetyl-L-serine + CoA</text>
        <dbReference type="Rhea" id="RHEA:24560"/>
        <dbReference type="ChEBI" id="CHEBI:33384"/>
        <dbReference type="ChEBI" id="CHEBI:57287"/>
        <dbReference type="ChEBI" id="CHEBI:57288"/>
        <dbReference type="ChEBI" id="CHEBI:58340"/>
        <dbReference type="EC" id="2.3.1.30"/>
    </reaction>
</comment>
<reference evidence="14" key="2">
    <citation type="journal article" date="2021" name="PeerJ">
        <title>Extensive microbial diversity within the chicken gut microbiome revealed by metagenomics and culture.</title>
        <authorList>
            <person name="Gilroy R."/>
            <person name="Ravi A."/>
            <person name="Getino M."/>
            <person name="Pursley I."/>
            <person name="Horton D.L."/>
            <person name="Alikhan N.F."/>
            <person name="Baker D."/>
            <person name="Gharbi K."/>
            <person name="Hall N."/>
            <person name="Watson M."/>
            <person name="Adriaenssens E.M."/>
            <person name="Foster-Nyarko E."/>
            <person name="Jarju S."/>
            <person name="Secka A."/>
            <person name="Antonio M."/>
            <person name="Oren A."/>
            <person name="Chaudhuri R.R."/>
            <person name="La Ragione R."/>
            <person name="Hildebrand F."/>
            <person name="Pallen M.J."/>
        </authorList>
    </citation>
    <scope>NUCLEOTIDE SEQUENCE</scope>
    <source>
        <strain evidence="14">ChiSjej4B22-9803</strain>
    </source>
</reference>
<dbReference type="FunFam" id="2.160.10.10:FF:000007">
    <property type="entry name" value="Serine acetyltransferase"/>
    <property type="match status" value="1"/>
</dbReference>
<evidence type="ECO:0000313" key="15">
    <source>
        <dbReference type="Proteomes" id="UP000824111"/>
    </source>
</evidence>
<dbReference type="SUPFAM" id="SSF51161">
    <property type="entry name" value="Trimeric LpxA-like enzymes"/>
    <property type="match status" value="1"/>
</dbReference>
<evidence type="ECO:0000256" key="5">
    <source>
        <dbReference type="ARBA" id="ARBA00018522"/>
    </source>
</evidence>
<dbReference type="Gene3D" id="2.160.10.10">
    <property type="entry name" value="Hexapeptide repeat proteins"/>
    <property type="match status" value="1"/>
</dbReference>
<dbReference type="FunFam" id="1.10.3130.10:FF:000003">
    <property type="entry name" value="Serine acetyltransferase"/>
    <property type="match status" value="1"/>
</dbReference>
<evidence type="ECO:0000256" key="7">
    <source>
        <dbReference type="ARBA" id="ARBA00022605"/>
    </source>
</evidence>
<keyword evidence="11 13" id="KW-0012">Acyltransferase</keyword>
<dbReference type="PIRSF" id="PIRSF000441">
    <property type="entry name" value="CysE"/>
    <property type="match status" value="1"/>
</dbReference>
<dbReference type="NCBIfam" id="TIGR01172">
    <property type="entry name" value="cysE"/>
    <property type="match status" value="1"/>
</dbReference>
<evidence type="ECO:0000256" key="13">
    <source>
        <dbReference type="PIRNR" id="PIRNR000441"/>
    </source>
</evidence>
<dbReference type="PANTHER" id="PTHR42811">
    <property type="entry name" value="SERINE ACETYLTRANSFERASE"/>
    <property type="match status" value="1"/>
</dbReference>
<dbReference type="EMBL" id="DVND01000009">
    <property type="protein sequence ID" value="HIU47789.1"/>
    <property type="molecule type" value="Genomic_DNA"/>
</dbReference>
<gene>
    <name evidence="14" type="primary">cysE</name>
    <name evidence="14" type="ORF">IAB04_00335</name>
</gene>
<keyword evidence="10" id="KW-0198">Cysteine biosynthesis</keyword>
<dbReference type="EC" id="2.3.1.30" evidence="4 13"/>
<keyword evidence="6" id="KW-0963">Cytoplasm</keyword>
<dbReference type="InterPro" id="IPR001451">
    <property type="entry name" value="Hexapep"/>
</dbReference>
<evidence type="ECO:0000256" key="1">
    <source>
        <dbReference type="ARBA" id="ARBA00004496"/>
    </source>
</evidence>
<dbReference type="GO" id="GO:0005737">
    <property type="term" value="C:cytoplasm"/>
    <property type="evidence" value="ECO:0007669"/>
    <property type="project" value="UniProtKB-SubCell"/>
</dbReference>
<dbReference type="Pfam" id="PF00132">
    <property type="entry name" value="Hexapep"/>
    <property type="match status" value="1"/>
</dbReference>
<accession>A0A9D1LTJ3</accession>
<evidence type="ECO:0000256" key="9">
    <source>
        <dbReference type="ARBA" id="ARBA00022737"/>
    </source>
</evidence>
<evidence type="ECO:0000256" key="12">
    <source>
        <dbReference type="ARBA" id="ARBA00049486"/>
    </source>
</evidence>
<evidence type="ECO:0000313" key="14">
    <source>
        <dbReference type="EMBL" id="HIU47789.1"/>
    </source>
</evidence>
<dbReference type="InterPro" id="IPR053376">
    <property type="entry name" value="Serine_acetyltransferase"/>
</dbReference>
<dbReference type="Proteomes" id="UP000824111">
    <property type="component" value="Unassembled WGS sequence"/>
</dbReference>
<keyword evidence="8 13" id="KW-0808">Transferase</keyword>
<evidence type="ECO:0000256" key="8">
    <source>
        <dbReference type="ARBA" id="ARBA00022679"/>
    </source>
</evidence>
<dbReference type="InterPro" id="IPR045304">
    <property type="entry name" value="LbH_SAT"/>
</dbReference>
<proteinExistence type="inferred from homology"/>
<protein>
    <recommendedName>
        <fullName evidence="5 13">Serine acetyltransferase</fullName>
        <ecNumber evidence="4 13">2.3.1.30</ecNumber>
    </recommendedName>
</protein>
<keyword evidence="7" id="KW-0028">Amino-acid biosynthesis</keyword>
<dbReference type="CDD" id="cd03354">
    <property type="entry name" value="LbH_SAT"/>
    <property type="match status" value="1"/>
</dbReference>
<dbReference type="AlphaFoldDB" id="A0A9D1LTJ3"/>
<evidence type="ECO:0000256" key="11">
    <source>
        <dbReference type="ARBA" id="ARBA00023315"/>
    </source>
</evidence>